<evidence type="ECO:0000313" key="9">
    <source>
        <dbReference type="EMBL" id="POH72226.1"/>
    </source>
</evidence>
<keyword evidence="6 7" id="KW-0472">Membrane</keyword>
<accession>A0A2S3ZSI6</accession>
<sequence length="287" mass="30121">MSSLSTPTLASTPVIGRKKRDVAYLVSLGFLLLVVAAALLAPWVAPYAANAVDFTAIWQAPGAGHLLGTDQVGQDLFSRLIHGARESLLGPLALLALATVFGVTIGTVAAWNGGWIDVVLARITDVMFAFPGLLFVVLVIAVFGKGPATAIVALALAYAPVIAKFTRSLALAEMTRPYVDAYRVQGVGGAFLCVRYIIPNLTPPLLGYLVVLFGEGLMSLATLSFLGFGAQPPSSEWGLMVQEGQSGIIQGHIWPTLVPGAAIAAVVVAVNVVGVRLSDRLNSRFER</sequence>
<keyword evidence="5 7" id="KW-1133">Transmembrane helix</keyword>
<dbReference type="InterPro" id="IPR000515">
    <property type="entry name" value="MetI-like"/>
</dbReference>
<dbReference type="EMBL" id="PPXC01000016">
    <property type="protein sequence ID" value="POH72226.1"/>
    <property type="molecule type" value="Genomic_DNA"/>
</dbReference>
<dbReference type="SUPFAM" id="SSF161098">
    <property type="entry name" value="MetI-like"/>
    <property type="match status" value="1"/>
</dbReference>
<evidence type="ECO:0000256" key="1">
    <source>
        <dbReference type="ARBA" id="ARBA00004651"/>
    </source>
</evidence>
<keyword evidence="10" id="KW-1185">Reference proteome</keyword>
<evidence type="ECO:0000256" key="5">
    <source>
        <dbReference type="ARBA" id="ARBA00022989"/>
    </source>
</evidence>
<feature type="domain" description="ABC transmembrane type-1" evidence="8">
    <location>
        <begin position="84"/>
        <end position="274"/>
    </location>
</feature>
<dbReference type="Pfam" id="PF12911">
    <property type="entry name" value="OppC_N"/>
    <property type="match status" value="1"/>
</dbReference>
<keyword evidence="2 7" id="KW-0813">Transport</keyword>
<evidence type="ECO:0000313" key="10">
    <source>
        <dbReference type="Proteomes" id="UP000237061"/>
    </source>
</evidence>
<dbReference type="GO" id="GO:0005886">
    <property type="term" value="C:plasma membrane"/>
    <property type="evidence" value="ECO:0007669"/>
    <property type="project" value="UniProtKB-SubCell"/>
</dbReference>
<gene>
    <name evidence="9" type="ORF">CVS27_17210</name>
</gene>
<dbReference type="Pfam" id="PF00528">
    <property type="entry name" value="BPD_transp_1"/>
    <property type="match status" value="1"/>
</dbReference>
<dbReference type="Gene3D" id="1.10.3720.10">
    <property type="entry name" value="MetI-like"/>
    <property type="match status" value="1"/>
</dbReference>
<comment type="caution">
    <text evidence="9">The sequence shown here is derived from an EMBL/GenBank/DDBJ whole genome shotgun (WGS) entry which is preliminary data.</text>
</comment>
<comment type="similarity">
    <text evidence="7">Belongs to the binding-protein-dependent transport system permease family.</text>
</comment>
<feature type="transmembrane region" description="Helical" evidence="7">
    <location>
        <begin position="22"/>
        <end position="45"/>
    </location>
</feature>
<dbReference type="CDD" id="cd06261">
    <property type="entry name" value="TM_PBP2"/>
    <property type="match status" value="1"/>
</dbReference>
<dbReference type="GO" id="GO:0055085">
    <property type="term" value="P:transmembrane transport"/>
    <property type="evidence" value="ECO:0007669"/>
    <property type="project" value="InterPro"/>
</dbReference>
<dbReference type="PANTHER" id="PTHR43386:SF25">
    <property type="entry name" value="PEPTIDE ABC TRANSPORTER PERMEASE PROTEIN"/>
    <property type="match status" value="1"/>
</dbReference>
<dbReference type="InterPro" id="IPR025966">
    <property type="entry name" value="OppC_N"/>
</dbReference>
<comment type="subcellular location">
    <subcellularLocation>
        <location evidence="1 7">Cell membrane</location>
        <topology evidence="1 7">Multi-pass membrane protein</topology>
    </subcellularLocation>
</comment>
<keyword evidence="4 7" id="KW-0812">Transmembrane</keyword>
<proteinExistence type="inferred from homology"/>
<feature type="transmembrane region" description="Helical" evidence="7">
    <location>
        <begin position="149"/>
        <end position="166"/>
    </location>
</feature>
<dbReference type="AlphaFoldDB" id="A0A2S3ZSI6"/>
<dbReference type="InterPro" id="IPR050366">
    <property type="entry name" value="BP-dependent_transpt_permease"/>
</dbReference>
<evidence type="ECO:0000256" key="4">
    <source>
        <dbReference type="ARBA" id="ARBA00022692"/>
    </source>
</evidence>
<dbReference type="Proteomes" id="UP000237061">
    <property type="component" value="Unassembled WGS sequence"/>
</dbReference>
<organism evidence="9 10">
    <name type="scientific">Arthrobacter glacialis</name>
    <dbReference type="NCBI Taxonomy" id="1664"/>
    <lineage>
        <taxon>Bacteria</taxon>
        <taxon>Bacillati</taxon>
        <taxon>Actinomycetota</taxon>
        <taxon>Actinomycetes</taxon>
        <taxon>Micrococcales</taxon>
        <taxon>Micrococcaceae</taxon>
        <taxon>Arthrobacter</taxon>
    </lineage>
</organism>
<evidence type="ECO:0000256" key="7">
    <source>
        <dbReference type="RuleBase" id="RU363032"/>
    </source>
</evidence>
<feature type="transmembrane region" description="Helical" evidence="7">
    <location>
        <begin position="257"/>
        <end position="277"/>
    </location>
</feature>
<feature type="transmembrane region" description="Helical" evidence="7">
    <location>
        <begin position="123"/>
        <end position="143"/>
    </location>
</feature>
<reference evidence="9 10" key="1">
    <citation type="submission" date="2018-01" db="EMBL/GenBank/DDBJ databases">
        <title>Arthrobacter sp. nov., from glaciers in China.</title>
        <authorList>
            <person name="Liu Q."/>
            <person name="Xin Y.-H."/>
        </authorList>
    </citation>
    <scope>NUCLEOTIDE SEQUENCE [LARGE SCALE GENOMIC DNA]</scope>
    <source>
        <strain evidence="9 10">HLT2-12-2</strain>
    </source>
</reference>
<evidence type="ECO:0000256" key="6">
    <source>
        <dbReference type="ARBA" id="ARBA00023136"/>
    </source>
</evidence>
<dbReference type="PROSITE" id="PS50928">
    <property type="entry name" value="ABC_TM1"/>
    <property type="match status" value="1"/>
</dbReference>
<evidence type="ECO:0000256" key="2">
    <source>
        <dbReference type="ARBA" id="ARBA00022448"/>
    </source>
</evidence>
<dbReference type="PANTHER" id="PTHR43386">
    <property type="entry name" value="OLIGOPEPTIDE TRANSPORT SYSTEM PERMEASE PROTEIN APPC"/>
    <property type="match status" value="1"/>
</dbReference>
<feature type="transmembrane region" description="Helical" evidence="7">
    <location>
        <begin position="88"/>
        <end position="111"/>
    </location>
</feature>
<evidence type="ECO:0000259" key="8">
    <source>
        <dbReference type="PROSITE" id="PS50928"/>
    </source>
</evidence>
<name>A0A2S3ZSI6_ARTGL</name>
<dbReference type="RefSeq" id="WP_103467078.1">
    <property type="nucleotide sequence ID" value="NZ_PPXC01000016.1"/>
</dbReference>
<dbReference type="InterPro" id="IPR035906">
    <property type="entry name" value="MetI-like_sf"/>
</dbReference>
<evidence type="ECO:0000256" key="3">
    <source>
        <dbReference type="ARBA" id="ARBA00022475"/>
    </source>
</evidence>
<protein>
    <submittedName>
        <fullName evidence="9">ABC transporter permease</fullName>
    </submittedName>
</protein>
<keyword evidence="3" id="KW-1003">Cell membrane</keyword>